<dbReference type="InterPro" id="IPR001902">
    <property type="entry name" value="SLC26A/SulP_fam"/>
</dbReference>
<dbReference type="Pfam" id="PF01740">
    <property type="entry name" value="STAS"/>
    <property type="match status" value="1"/>
</dbReference>
<feature type="region of interest" description="Disordered" evidence="3">
    <location>
        <begin position="74"/>
        <end position="104"/>
    </location>
</feature>
<dbReference type="SUPFAM" id="SSF52091">
    <property type="entry name" value="SpoIIaa-like"/>
    <property type="match status" value="1"/>
</dbReference>
<keyword evidence="2" id="KW-0764">Sulfate transport</keyword>
<accession>A0ABQ7Y022</accession>
<keyword evidence="6" id="KW-1185">Reference proteome</keyword>
<evidence type="ECO:0000256" key="2">
    <source>
        <dbReference type="ARBA" id="ARBA00023032"/>
    </source>
</evidence>
<dbReference type="Gene3D" id="3.30.750.24">
    <property type="entry name" value="STAS domain"/>
    <property type="match status" value="1"/>
</dbReference>
<feature type="compositionally biased region" description="Low complexity" evidence="3">
    <location>
        <begin position="89"/>
        <end position="98"/>
    </location>
</feature>
<reference evidence="5 6" key="1">
    <citation type="submission" date="2021-05" db="EMBL/GenBank/DDBJ databases">
        <title>Genome Assembly of Synthetic Allotetraploid Brassica napus Reveals Homoeologous Exchanges between Subgenomes.</title>
        <authorList>
            <person name="Davis J.T."/>
        </authorList>
    </citation>
    <scope>NUCLEOTIDE SEQUENCE [LARGE SCALE GENOMIC DNA]</scope>
    <source>
        <strain evidence="6">cv. Da-Ae</strain>
        <tissue evidence="5">Seedling</tissue>
    </source>
</reference>
<dbReference type="Proteomes" id="UP000824890">
    <property type="component" value="Unassembled WGS sequence"/>
</dbReference>
<comment type="caution">
    <text evidence="5">The sequence shown here is derived from an EMBL/GenBank/DDBJ whole genome shotgun (WGS) entry which is preliminary data.</text>
</comment>
<dbReference type="CDD" id="cd07042">
    <property type="entry name" value="STAS_SulP_like_sulfate_transporter"/>
    <property type="match status" value="1"/>
</dbReference>
<organism evidence="5 6">
    <name type="scientific">Brassica napus</name>
    <name type="common">Rape</name>
    <dbReference type="NCBI Taxonomy" id="3708"/>
    <lineage>
        <taxon>Eukaryota</taxon>
        <taxon>Viridiplantae</taxon>
        <taxon>Streptophyta</taxon>
        <taxon>Embryophyta</taxon>
        <taxon>Tracheophyta</taxon>
        <taxon>Spermatophyta</taxon>
        <taxon>Magnoliopsida</taxon>
        <taxon>eudicotyledons</taxon>
        <taxon>Gunneridae</taxon>
        <taxon>Pentapetalae</taxon>
        <taxon>rosids</taxon>
        <taxon>malvids</taxon>
        <taxon>Brassicales</taxon>
        <taxon>Brassicaceae</taxon>
        <taxon>Brassiceae</taxon>
        <taxon>Brassica</taxon>
    </lineage>
</organism>
<keyword evidence="1" id="KW-0813">Transport</keyword>
<keyword evidence="1" id="KW-0769">Symport</keyword>
<evidence type="ECO:0000256" key="1">
    <source>
        <dbReference type="ARBA" id="ARBA00022847"/>
    </source>
</evidence>
<gene>
    <name evidence="5" type="ORF">HID58_089198</name>
</gene>
<feature type="domain" description="STAS" evidence="4">
    <location>
        <begin position="1"/>
        <end position="67"/>
    </location>
</feature>
<name>A0ABQ7Y022_BRANA</name>
<evidence type="ECO:0000259" key="4">
    <source>
        <dbReference type="PROSITE" id="PS50801"/>
    </source>
</evidence>
<evidence type="ECO:0000256" key="3">
    <source>
        <dbReference type="SAM" id="MobiDB-lite"/>
    </source>
</evidence>
<evidence type="ECO:0000313" key="6">
    <source>
        <dbReference type="Proteomes" id="UP000824890"/>
    </source>
</evidence>
<dbReference type="PANTHER" id="PTHR11814">
    <property type="entry name" value="SULFATE TRANSPORTER"/>
    <property type="match status" value="1"/>
</dbReference>
<dbReference type="InterPro" id="IPR002645">
    <property type="entry name" value="STAS_dom"/>
</dbReference>
<dbReference type="InterPro" id="IPR036513">
    <property type="entry name" value="STAS_dom_sf"/>
</dbReference>
<sequence length="118" mass="13152">MAAVTHIDSSAVEALKELYQEYKARDIQLAISNPNKDVHMTIARSGMVELVGKEWYFVRVHDAVQVCLTYVQSSNSEEQKEPSFLRRFGNNGSGNNSSYSDIQPGNTLLKEALLSGEK</sequence>
<proteinExistence type="predicted"/>
<dbReference type="EMBL" id="JAGKQM010000019">
    <property type="protein sequence ID" value="KAH0860937.1"/>
    <property type="molecule type" value="Genomic_DNA"/>
</dbReference>
<evidence type="ECO:0000313" key="5">
    <source>
        <dbReference type="EMBL" id="KAH0860937.1"/>
    </source>
</evidence>
<dbReference type="PROSITE" id="PS50801">
    <property type="entry name" value="STAS"/>
    <property type="match status" value="1"/>
</dbReference>
<protein>
    <recommendedName>
        <fullName evidence="4">STAS domain-containing protein</fullName>
    </recommendedName>
</protein>